<feature type="compositionally biased region" description="Basic and acidic residues" evidence="11">
    <location>
        <begin position="488"/>
        <end position="501"/>
    </location>
</feature>
<keyword evidence="9 12" id="KW-0472">Membrane</keyword>
<evidence type="ECO:0000256" key="5">
    <source>
        <dbReference type="ARBA" id="ARBA00022692"/>
    </source>
</evidence>
<feature type="transmembrane region" description="Helical" evidence="12">
    <location>
        <begin position="77"/>
        <end position="100"/>
    </location>
</feature>
<dbReference type="InterPro" id="IPR006153">
    <property type="entry name" value="Cation/H_exchanger_TM"/>
</dbReference>
<keyword evidence="10" id="KW-0739">Sodium transport</keyword>
<feature type="region of interest" description="Disordered" evidence="11">
    <location>
        <begin position="528"/>
        <end position="576"/>
    </location>
</feature>
<evidence type="ECO:0000256" key="6">
    <source>
        <dbReference type="ARBA" id="ARBA00022989"/>
    </source>
</evidence>
<protein>
    <submittedName>
        <fullName evidence="14">Transporter</fullName>
    </submittedName>
</protein>
<keyword evidence="3" id="KW-0813">Transport</keyword>
<dbReference type="GO" id="GO:0005886">
    <property type="term" value="C:plasma membrane"/>
    <property type="evidence" value="ECO:0007669"/>
    <property type="project" value="InterPro"/>
</dbReference>
<evidence type="ECO:0000256" key="11">
    <source>
        <dbReference type="SAM" id="MobiDB-lite"/>
    </source>
</evidence>
<reference evidence="14 15" key="1">
    <citation type="journal article" date="2015" name="Sci. Rep.">
        <title>Chromosome-level genome map provides insights into diverse defense mechanisms in the medicinal fungus Ganoderma sinense.</title>
        <authorList>
            <person name="Zhu Y."/>
            <person name="Xu J."/>
            <person name="Sun C."/>
            <person name="Zhou S."/>
            <person name="Xu H."/>
            <person name="Nelson D.R."/>
            <person name="Qian J."/>
            <person name="Song J."/>
            <person name="Luo H."/>
            <person name="Xiang L."/>
            <person name="Li Y."/>
            <person name="Xu Z."/>
            <person name="Ji A."/>
            <person name="Wang L."/>
            <person name="Lu S."/>
            <person name="Hayward A."/>
            <person name="Sun W."/>
            <person name="Li X."/>
            <person name="Schwartz D.C."/>
            <person name="Wang Y."/>
            <person name="Chen S."/>
        </authorList>
    </citation>
    <scope>NUCLEOTIDE SEQUENCE [LARGE SCALE GENOMIC DNA]</scope>
    <source>
        <strain evidence="14 15">ZZ0214-1</strain>
    </source>
</reference>
<feature type="compositionally biased region" description="Low complexity" evidence="11">
    <location>
        <begin position="505"/>
        <end position="516"/>
    </location>
</feature>
<feature type="transmembrane region" description="Helical" evidence="12">
    <location>
        <begin position="304"/>
        <end position="324"/>
    </location>
</feature>
<sequence length="693" mass="74827">MVSLFVKEKLYVNEVVLGTTCGIIFGPYGFDIFNPRSWGGDLNVITLEVMRITLAAGLFAIGVDLPESYLWDRAKSLLVMVVPTMAFGWIVVAAVIFALFPQLNFVSALVIAACLTPTDPIISAAIVGGRYANAHVPQALRNIISAESAANDGLAYPFLSISIYLTVETSKRVAFGKWFLVGWLYQVILGTVIGAVLGTSFSRLLKLAERHNFIDRESYVAQYLALALLTIGVTRTLGSDDLLAAFAAGSAINWDGHFRTATHDQIFFTVIDLLLNCGCFVYIGAWMPFSMFNAPELGITPWRLVLLVIAVLLLRRIPPLLLLYKWVPEIGSWRDALFTGHFVTELPTPHSPPQSQAELLAATLQTIVAFVVLCSIFVHGLSIPLLCYGRDIGRRTLTLTRTWTSRRGNGNAPPDWLIGVRRGPTIGVDRMGTKSVHNDGEDVELDVRQVESVAGSDGTGEEKSGEGSLENNASGPEVIVVEVPSRQPESRLHLDSEREHTGVLVSESPSPSPASVVVEPVVNSVPVAAAGKPQLREEEGKSIDAGRDGPNRAPRPPPRASLRRREQSPAKSIQPLRLQAREDIIVGIHEVVSSVKTPRPLHSSAEGSAEGSPPRLPPDSFAVARNIAPRTGSGCNVSEQVGRTLPAGVDALERLPQSDAGCHQTVVAGRMTGNRTSKVKTILGQRAIPRAIG</sequence>
<dbReference type="GO" id="GO:0120029">
    <property type="term" value="P:proton export across plasma membrane"/>
    <property type="evidence" value="ECO:0007669"/>
    <property type="project" value="InterPro"/>
</dbReference>
<feature type="transmembrane region" description="Helical" evidence="12">
    <location>
        <begin position="367"/>
        <end position="388"/>
    </location>
</feature>
<gene>
    <name evidence="14" type="ORF">GSI_03686</name>
</gene>
<evidence type="ECO:0000256" key="4">
    <source>
        <dbReference type="ARBA" id="ARBA00022449"/>
    </source>
</evidence>
<keyword evidence="8" id="KW-0406">Ion transport</keyword>
<dbReference type="Proteomes" id="UP000230002">
    <property type="component" value="Unassembled WGS sequence"/>
</dbReference>
<evidence type="ECO:0000313" key="14">
    <source>
        <dbReference type="EMBL" id="PIL33978.1"/>
    </source>
</evidence>
<evidence type="ECO:0000256" key="7">
    <source>
        <dbReference type="ARBA" id="ARBA00023053"/>
    </source>
</evidence>
<keyword evidence="15" id="KW-1185">Reference proteome</keyword>
<evidence type="ECO:0000256" key="9">
    <source>
        <dbReference type="ARBA" id="ARBA00023136"/>
    </source>
</evidence>
<dbReference type="InterPro" id="IPR004712">
    <property type="entry name" value="Na+/H+_antiporter_fungi"/>
</dbReference>
<keyword evidence="7" id="KW-0915">Sodium</keyword>
<dbReference type="EMBL" id="AYKW01000006">
    <property type="protein sequence ID" value="PIL33978.1"/>
    <property type="molecule type" value="Genomic_DNA"/>
</dbReference>
<feature type="domain" description="Cation/H+ exchanger transmembrane" evidence="13">
    <location>
        <begin position="6"/>
        <end position="386"/>
    </location>
</feature>
<keyword evidence="4" id="KW-0050">Antiport</keyword>
<dbReference type="GO" id="GO:0030007">
    <property type="term" value="P:intracellular potassium ion homeostasis"/>
    <property type="evidence" value="ECO:0007669"/>
    <property type="project" value="TreeGrafter"/>
</dbReference>
<dbReference type="STRING" id="1077348.A0A2G8SK98"/>
<dbReference type="GO" id="GO:0015385">
    <property type="term" value="F:sodium:proton antiporter activity"/>
    <property type="evidence" value="ECO:0007669"/>
    <property type="project" value="InterPro"/>
</dbReference>
<accession>A0A2G8SK98</accession>
<feature type="region of interest" description="Disordered" evidence="11">
    <location>
        <begin position="453"/>
        <end position="516"/>
    </location>
</feature>
<dbReference type="OrthoDB" id="2190219at2759"/>
<comment type="subcellular location">
    <subcellularLocation>
        <location evidence="1">Membrane</location>
        <topology evidence="1">Multi-pass membrane protein</topology>
    </subcellularLocation>
</comment>
<evidence type="ECO:0000256" key="8">
    <source>
        <dbReference type="ARBA" id="ARBA00023065"/>
    </source>
</evidence>
<evidence type="ECO:0000259" key="13">
    <source>
        <dbReference type="Pfam" id="PF00999"/>
    </source>
</evidence>
<dbReference type="PANTHER" id="PTHR31382:SF4">
    <property type="entry name" value="NA(+)_H(+) ANTIPORTER"/>
    <property type="match status" value="1"/>
</dbReference>
<dbReference type="GO" id="GO:0036376">
    <property type="term" value="P:sodium ion export across plasma membrane"/>
    <property type="evidence" value="ECO:0007669"/>
    <property type="project" value="InterPro"/>
</dbReference>
<evidence type="ECO:0000256" key="12">
    <source>
        <dbReference type="SAM" id="Phobius"/>
    </source>
</evidence>
<organism evidence="14 15">
    <name type="scientific">Ganoderma sinense ZZ0214-1</name>
    <dbReference type="NCBI Taxonomy" id="1077348"/>
    <lineage>
        <taxon>Eukaryota</taxon>
        <taxon>Fungi</taxon>
        <taxon>Dikarya</taxon>
        <taxon>Basidiomycota</taxon>
        <taxon>Agaricomycotina</taxon>
        <taxon>Agaricomycetes</taxon>
        <taxon>Polyporales</taxon>
        <taxon>Polyporaceae</taxon>
        <taxon>Ganoderma</taxon>
    </lineage>
</organism>
<feature type="region of interest" description="Disordered" evidence="11">
    <location>
        <begin position="597"/>
        <end position="619"/>
    </location>
</feature>
<evidence type="ECO:0000313" key="15">
    <source>
        <dbReference type="Proteomes" id="UP000230002"/>
    </source>
</evidence>
<feature type="compositionally biased region" description="Basic and acidic residues" evidence="11">
    <location>
        <begin position="534"/>
        <end position="550"/>
    </location>
</feature>
<keyword evidence="5 12" id="KW-0812">Transmembrane</keyword>
<comment type="caution">
    <text evidence="14">The sequence shown here is derived from an EMBL/GenBank/DDBJ whole genome shotgun (WGS) entry which is preliminary data.</text>
</comment>
<feature type="transmembrane region" description="Helical" evidence="12">
    <location>
        <begin position="42"/>
        <end position="65"/>
    </location>
</feature>
<dbReference type="Pfam" id="PF00999">
    <property type="entry name" value="Na_H_Exchanger"/>
    <property type="match status" value="1"/>
</dbReference>
<comment type="similarity">
    <text evidence="2">Belongs to the fungal Na(+)/H(+) exchanger family.</text>
</comment>
<evidence type="ECO:0000256" key="2">
    <source>
        <dbReference type="ARBA" id="ARBA00005248"/>
    </source>
</evidence>
<evidence type="ECO:0000256" key="1">
    <source>
        <dbReference type="ARBA" id="ARBA00004141"/>
    </source>
</evidence>
<feature type="transmembrane region" description="Helical" evidence="12">
    <location>
        <begin position="12"/>
        <end position="30"/>
    </location>
</feature>
<feature type="transmembrane region" description="Helical" evidence="12">
    <location>
        <begin position="179"/>
        <end position="198"/>
    </location>
</feature>
<name>A0A2G8SK98_9APHY</name>
<dbReference type="PANTHER" id="PTHR31382">
    <property type="entry name" value="NA(+)/H(+) ANTIPORTER"/>
    <property type="match status" value="1"/>
</dbReference>
<evidence type="ECO:0000256" key="10">
    <source>
        <dbReference type="ARBA" id="ARBA00023201"/>
    </source>
</evidence>
<dbReference type="AlphaFoldDB" id="A0A2G8SK98"/>
<evidence type="ECO:0000256" key="3">
    <source>
        <dbReference type="ARBA" id="ARBA00022448"/>
    </source>
</evidence>
<feature type="transmembrane region" description="Helical" evidence="12">
    <location>
        <begin position="266"/>
        <end position="292"/>
    </location>
</feature>
<dbReference type="GO" id="GO:0042391">
    <property type="term" value="P:regulation of membrane potential"/>
    <property type="evidence" value="ECO:0007669"/>
    <property type="project" value="InterPro"/>
</dbReference>
<keyword evidence="6 12" id="KW-1133">Transmembrane helix</keyword>
<feature type="transmembrane region" description="Helical" evidence="12">
    <location>
        <begin position="106"/>
        <end position="128"/>
    </location>
</feature>
<proteinExistence type="inferred from homology"/>